<evidence type="ECO:0000313" key="3">
    <source>
        <dbReference type="Proteomes" id="UP001589710"/>
    </source>
</evidence>
<protein>
    <recommendedName>
        <fullName evidence="4">ABM domain-containing protein</fullName>
    </recommendedName>
</protein>
<evidence type="ECO:0008006" key="4">
    <source>
        <dbReference type="Google" id="ProtNLM"/>
    </source>
</evidence>
<dbReference type="EMBL" id="JBHMCG010000057">
    <property type="protein sequence ID" value="MFB9573346.1"/>
    <property type="molecule type" value="Genomic_DNA"/>
</dbReference>
<comment type="caution">
    <text evidence="2">The sequence shown here is derived from an EMBL/GenBank/DDBJ whole genome shotgun (WGS) entry which is preliminary data.</text>
</comment>
<name>A0ABV5R8D7_9ACTN</name>
<reference evidence="2 3" key="1">
    <citation type="submission" date="2024-09" db="EMBL/GenBank/DDBJ databases">
        <authorList>
            <person name="Sun Q."/>
            <person name="Mori K."/>
        </authorList>
    </citation>
    <scope>NUCLEOTIDE SEQUENCE [LARGE SCALE GENOMIC DNA]</scope>
    <source>
        <strain evidence="2 3">JCM 3331</strain>
    </source>
</reference>
<accession>A0ABV5R8D7</accession>
<evidence type="ECO:0000256" key="1">
    <source>
        <dbReference type="SAM" id="MobiDB-lite"/>
    </source>
</evidence>
<proteinExistence type="predicted"/>
<gene>
    <name evidence="2" type="ORF">ACFFTL_13700</name>
</gene>
<dbReference type="RefSeq" id="WP_345514655.1">
    <property type="nucleotide sequence ID" value="NZ_BAAAXD010000029.1"/>
</dbReference>
<evidence type="ECO:0000313" key="2">
    <source>
        <dbReference type="EMBL" id="MFB9573346.1"/>
    </source>
</evidence>
<organism evidence="2 3">
    <name type="scientific">Streptomyces yanii</name>
    <dbReference type="NCBI Taxonomy" id="78510"/>
    <lineage>
        <taxon>Bacteria</taxon>
        <taxon>Bacillati</taxon>
        <taxon>Actinomycetota</taxon>
        <taxon>Actinomycetes</taxon>
        <taxon>Kitasatosporales</taxon>
        <taxon>Streptomycetaceae</taxon>
        <taxon>Streptomyces</taxon>
    </lineage>
</organism>
<feature type="region of interest" description="Disordered" evidence="1">
    <location>
        <begin position="77"/>
        <end position="96"/>
    </location>
</feature>
<dbReference type="Proteomes" id="UP001589710">
    <property type="component" value="Unassembled WGS sequence"/>
</dbReference>
<feature type="compositionally biased region" description="Basic residues" evidence="1">
    <location>
        <begin position="85"/>
        <end position="96"/>
    </location>
</feature>
<sequence>MAIFVHATLSGVTADQYDALDKELQALPGDAFAGCLSHVCVTTDSGVELFDLWESPEAVENFGAAMLPIARRLGLPMPSGPPRTARTHHHRVPEAA</sequence>
<keyword evidence="3" id="KW-1185">Reference proteome</keyword>